<feature type="domain" description="N-acetyltransferase" evidence="2">
    <location>
        <begin position="28"/>
        <end position="222"/>
    </location>
</feature>
<dbReference type="CDD" id="cd04301">
    <property type="entry name" value="NAT_SF"/>
    <property type="match status" value="1"/>
</dbReference>
<reference evidence="3 4" key="1">
    <citation type="journal article" date="2024" name="IMA Fungus">
        <title>IMA Genome - F19 : A genome assembly and annotation guide to empower mycologists, including annotated draft genome sequences of Ceratocystis pirilliformis, Diaporthe australafricana, Fusarium ophioides, Paecilomyces lecythidis, and Sporothrix stenoceras.</title>
        <authorList>
            <person name="Aylward J."/>
            <person name="Wilson A.M."/>
            <person name="Visagie C.M."/>
            <person name="Spraker J."/>
            <person name="Barnes I."/>
            <person name="Buitendag C."/>
            <person name="Ceriani C."/>
            <person name="Del Mar Angel L."/>
            <person name="du Plessis D."/>
            <person name="Fuchs T."/>
            <person name="Gasser K."/>
            <person name="Kramer D."/>
            <person name="Li W."/>
            <person name="Munsamy K."/>
            <person name="Piso A."/>
            <person name="Price J.L."/>
            <person name="Sonnekus B."/>
            <person name="Thomas C."/>
            <person name="van der Nest A."/>
            <person name="van Dijk A."/>
            <person name="van Heerden A."/>
            <person name="van Vuuren N."/>
            <person name="Yilmaz N."/>
            <person name="Duong T.A."/>
            <person name="van der Merwe N.A."/>
            <person name="Wingfield M.J."/>
            <person name="Wingfield B.D."/>
        </authorList>
    </citation>
    <scope>NUCLEOTIDE SEQUENCE [LARGE SCALE GENOMIC DNA]</scope>
    <source>
        <strain evidence="3 4">CMW 18167</strain>
    </source>
</reference>
<dbReference type="Proteomes" id="UP001583193">
    <property type="component" value="Unassembled WGS sequence"/>
</dbReference>
<proteinExistence type="predicted"/>
<dbReference type="InterPro" id="IPR052523">
    <property type="entry name" value="Trichothecene_AcTrans"/>
</dbReference>
<accession>A0ABR3YDB8</accession>
<dbReference type="InterPro" id="IPR000182">
    <property type="entry name" value="GNAT_dom"/>
</dbReference>
<sequence length="222" mass="24639">MTVEAGSVSSPPTGINTSKDNIKSSSTLRLEPATVSDVEQLVDVWYAAFGPTLDGLFPDTPGVRQWWNDAHRNDMLNTPFQQYVKVIDAAGDGKPIAWAKWDFSTAAERGRRFPPWHEDCDTELCSRFFDTLETERERLLGGKKNYYLDMLATRPEHGRRGAGSMLVQWGCDVADKDGVPAYIDASKAGAPLYKKFGFEDKSEPGIGVPDIVPMVREPKPRG</sequence>
<evidence type="ECO:0000313" key="3">
    <source>
        <dbReference type="EMBL" id="KAL1886306.1"/>
    </source>
</evidence>
<evidence type="ECO:0000313" key="4">
    <source>
        <dbReference type="Proteomes" id="UP001583193"/>
    </source>
</evidence>
<dbReference type="EMBL" id="JAVDPF010000001">
    <property type="protein sequence ID" value="KAL1886306.1"/>
    <property type="molecule type" value="Genomic_DNA"/>
</dbReference>
<dbReference type="InterPro" id="IPR016181">
    <property type="entry name" value="Acyl_CoA_acyltransferase"/>
</dbReference>
<comment type="caution">
    <text evidence="3">The sequence shown here is derived from an EMBL/GenBank/DDBJ whole genome shotgun (WGS) entry which is preliminary data.</text>
</comment>
<dbReference type="SUPFAM" id="SSF55729">
    <property type="entry name" value="Acyl-CoA N-acyltransferases (Nat)"/>
    <property type="match status" value="1"/>
</dbReference>
<evidence type="ECO:0000259" key="2">
    <source>
        <dbReference type="PROSITE" id="PS51186"/>
    </source>
</evidence>
<name>A0ABR3YDB8_9EURO</name>
<dbReference type="PANTHER" id="PTHR42791:SF17">
    <property type="entry name" value="ACETYLTRANSFERASE, GNAT FAMILY FAMILY (AFU_ORTHOLOGUE AFUA_8G05690)"/>
    <property type="match status" value="1"/>
</dbReference>
<feature type="compositionally biased region" description="Polar residues" evidence="1">
    <location>
        <begin position="7"/>
        <end position="21"/>
    </location>
</feature>
<dbReference type="Gene3D" id="3.40.630.30">
    <property type="match status" value="1"/>
</dbReference>
<feature type="region of interest" description="Disordered" evidence="1">
    <location>
        <begin position="1"/>
        <end position="21"/>
    </location>
</feature>
<evidence type="ECO:0000256" key="1">
    <source>
        <dbReference type="SAM" id="MobiDB-lite"/>
    </source>
</evidence>
<dbReference type="PANTHER" id="PTHR42791">
    <property type="entry name" value="GNAT FAMILY ACETYLTRANSFERASE"/>
    <property type="match status" value="1"/>
</dbReference>
<dbReference type="PROSITE" id="PS51186">
    <property type="entry name" value="GNAT"/>
    <property type="match status" value="1"/>
</dbReference>
<gene>
    <name evidence="3" type="ORF">Plec18167_000235</name>
</gene>
<keyword evidence="4" id="KW-1185">Reference proteome</keyword>
<organism evidence="3 4">
    <name type="scientific">Paecilomyces lecythidis</name>
    <dbReference type="NCBI Taxonomy" id="3004212"/>
    <lineage>
        <taxon>Eukaryota</taxon>
        <taxon>Fungi</taxon>
        <taxon>Dikarya</taxon>
        <taxon>Ascomycota</taxon>
        <taxon>Pezizomycotina</taxon>
        <taxon>Eurotiomycetes</taxon>
        <taxon>Eurotiomycetidae</taxon>
        <taxon>Eurotiales</taxon>
        <taxon>Thermoascaceae</taxon>
        <taxon>Paecilomyces</taxon>
    </lineage>
</organism>
<dbReference type="Pfam" id="PF00583">
    <property type="entry name" value="Acetyltransf_1"/>
    <property type="match status" value="1"/>
</dbReference>
<protein>
    <recommendedName>
        <fullName evidence="2">N-acetyltransferase domain-containing protein</fullName>
    </recommendedName>
</protein>